<name>A0AAP2RA16_9EURY</name>
<keyword evidence="4 5" id="KW-0648">Protein biosynthesis</keyword>
<keyword evidence="7" id="KW-1185">Reference proteome</keyword>
<dbReference type="NCBIfam" id="NF006810">
    <property type="entry name" value="PRK09331.1"/>
    <property type="match status" value="1"/>
</dbReference>
<accession>A0AAP2RA16</accession>
<dbReference type="EMBL" id="PGCK01000001">
    <property type="protein sequence ID" value="MCD1293701.1"/>
    <property type="molecule type" value="Genomic_DNA"/>
</dbReference>
<dbReference type="NCBIfam" id="TIGR02539">
    <property type="entry name" value="SepCysS"/>
    <property type="match status" value="1"/>
</dbReference>
<evidence type="ECO:0000256" key="1">
    <source>
        <dbReference type="ARBA" id="ARBA00001933"/>
    </source>
</evidence>
<reference evidence="6 7" key="1">
    <citation type="submission" date="2017-11" db="EMBL/GenBank/DDBJ databases">
        <title>Isolation and Characterization of Family Methanocellaceae Species from Potential Methane Hydrate Area Offshore Southwestern Taiwan.</title>
        <authorList>
            <person name="Zhang W.-L."/>
            <person name="Chen W.-C."/>
            <person name="Lai M.-C."/>
            <person name="Chen S.-C."/>
        </authorList>
    </citation>
    <scope>NUCLEOTIDE SEQUENCE [LARGE SCALE GENOMIC DNA]</scope>
    <source>
        <strain evidence="6 7">CWC-04</strain>
    </source>
</reference>
<comment type="cofactor">
    <cofactor evidence="1 5">
        <name>pyridoxal 5'-phosphate</name>
        <dbReference type="ChEBI" id="CHEBI:597326"/>
    </cofactor>
</comment>
<evidence type="ECO:0000256" key="5">
    <source>
        <dbReference type="HAMAP-Rule" id="MF_01675"/>
    </source>
</evidence>
<evidence type="ECO:0000313" key="7">
    <source>
        <dbReference type="Proteomes" id="UP001320159"/>
    </source>
</evidence>
<dbReference type="InterPro" id="IPR013375">
    <property type="entry name" value="Sep_Cys-tRNA_synth_arc"/>
</dbReference>
<feature type="modified residue" description="N6-(pyridoxal phosphate)lysine" evidence="5">
    <location>
        <position position="221"/>
    </location>
</feature>
<evidence type="ECO:0000256" key="3">
    <source>
        <dbReference type="ARBA" id="ARBA00022898"/>
    </source>
</evidence>
<dbReference type="InterPro" id="IPR015421">
    <property type="entry name" value="PyrdxlP-dep_Trfase_major"/>
</dbReference>
<comment type="caution">
    <text evidence="6">The sequence shown here is derived from an EMBL/GenBank/DDBJ whole genome shotgun (WGS) entry which is preliminary data.</text>
</comment>
<comment type="similarity">
    <text evidence="5">Belongs to the SepCysS family.</text>
</comment>
<feature type="binding site" evidence="5">
    <location>
        <begin position="88"/>
        <end position="89"/>
    </location>
    <ligand>
        <name>pyridoxal 5'-phosphate</name>
        <dbReference type="ChEBI" id="CHEBI:597326"/>
    </ligand>
</feature>
<comment type="catalytic activity">
    <reaction evidence="5">
        <text>O-phospho-L-seryl-tRNA(Cys) + hydrogen sulfide + H(+) = L-cysteinyl-tRNA(Cys) + phosphate</text>
        <dbReference type="Rhea" id="RHEA:25686"/>
        <dbReference type="Rhea" id="RHEA-COMP:9679"/>
        <dbReference type="Rhea" id="RHEA-COMP:9719"/>
        <dbReference type="ChEBI" id="CHEBI:15378"/>
        <dbReference type="ChEBI" id="CHEBI:29919"/>
        <dbReference type="ChEBI" id="CHEBI:43474"/>
        <dbReference type="ChEBI" id="CHEBI:78517"/>
        <dbReference type="ChEBI" id="CHEBI:78551"/>
        <dbReference type="EC" id="2.5.1.73"/>
    </reaction>
</comment>
<organism evidence="6 7">
    <name type="scientific">Methanooceanicella nereidis</name>
    <dbReference type="NCBI Taxonomy" id="2052831"/>
    <lineage>
        <taxon>Archaea</taxon>
        <taxon>Methanobacteriati</taxon>
        <taxon>Methanobacteriota</taxon>
        <taxon>Stenosarchaea group</taxon>
        <taxon>Methanomicrobia</taxon>
        <taxon>Methanocellales</taxon>
        <taxon>Methanocellaceae</taxon>
        <taxon>Methanooceanicella</taxon>
    </lineage>
</organism>
<protein>
    <recommendedName>
        <fullName evidence="5">O-phospho-L-seryl-tRNA:Cys-tRNA synthase</fullName>
        <ecNumber evidence="5">2.5.1.73</ecNumber>
    </recommendedName>
    <alternativeName>
        <fullName evidence="5">Sep-tRNA:Cys-tRNA synthase</fullName>
        <shortName evidence="5">SepCysS</shortName>
    </alternativeName>
</protein>
<dbReference type="HAMAP" id="MF_01675">
    <property type="entry name" value="Sep_Cys_tRNA_synth"/>
    <property type="match status" value="1"/>
</dbReference>
<dbReference type="InterPro" id="IPR008829">
    <property type="entry name" value="SepSecS/SepCysS"/>
</dbReference>
<proteinExistence type="inferred from homology"/>
<dbReference type="SUPFAM" id="SSF53383">
    <property type="entry name" value="PLP-dependent transferases"/>
    <property type="match status" value="1"/>
</dbReference>
<dbReference type="Pfam" id="PF05889">
    <property type="entry name" value="SepSecS"/>
    <property type="match status" value="1"/>
</dbReference>
<dbReference type="RefSeq" id="WP_230739858.1">
    <property type="nucleotide sequence ID" value="NZ_PGCK01000001.1"/>
</dbReference>
<dbReference type="Gene3D" id="3.40.640.10">
    <property type="entry name" value="Type I PLP-dependent aspartate aminotransferase-like (Major domain)"/>
    <property type="match status" value="1"/>
</dbReference>
<evidence type="ECO:0000313" key="6">
    <source>
        <dbReference type="EMBL" id="MCD1293701.1"/>
    </source>
</evidence>
<evidence type="ECO:0000256" key="4">
    <source>
        <dbReference type="ARBA" id="ARBA00022917"/>
    </source>
</evidence>
<dbReference type="InterPro" id="IPR015422">
    <property type="entry name" value="PyrdxlP-dep_Trfase_small"/>
</dbReference>
<feature type="binding site" evidence="5">
    <location>
        <begin position="218"/>
        <end position="220"/>
    </location>
    <ligand>
        <name>pyridoxal 5'-phosphate</name>
        <dbReference type="ChEBI" id="CHEBI:597326"/>
    </ligand>
</feature>
<dbReference type="Proteomes" id="UP001320159">
    <property type="component" value="Unassembled WGS sequence"/>
</dbReference>
<dbReference type="AlphaFoldDB" id="A0AAP2RA16"/>
<keyword evidence="3 5" id="KW-0663">Pyridoxal phosphate</keyword>
<keyword evidence="2 5" id="KW-0808">Transferase</keyword>
<gene>
    <name evidence="6" type="primary">pscS</name>
    <name evidence="6" type="ORF">CUJ83_01660</name>
</gene>
<dbReference type="InterPro" id="IPR015424">
    <property type="entry name" value="PyrdxlP-dep_Trfase"/>
</dbReference>
<dbReference type="PANTHER" id="PTHR43586:SF3">
    <property type="entry name" value="O-PHOSPHO-L-SERYL-TRNA:CYS-TRNA SYNTHASE"/>
    <property type="match status" value="1"/>
</dbReference>
<comment type="function">
    <text evidence="5">Converts O-phospho-L-seryl-tRNA(Cys) (Sep-tRNA(Cys)) to L-cysteinyl-tRNA(Cys) (Cys-tRNA(Cys)).</text>
</comment>
<dbReference type="EC" id="2.5.1.73" evidence="5"/>
<sequence>MSKDIPLQKYGFVKRDTPRKINLDPLQTGGILTPEANQALMEWGDGYSVCDYCAGILDEIKTPPIFDFIHKALPEFLGCDQARVTNGAREAKFAIMHSICKEGDWVVMDGNAHYSSLVAAERSRLNVKLVEKTPSPEYRIDPEGYGKAIEEIKESTGNVPSMALVTYPDGSYGNLPDVKAISRIVHSYGVPLLVNGAYAIGRMPFNAKDLGADFIAGSGHKSMASCGPIGVLGVSNEYAPKVLERSKFNKNKEIESLGCTARGATIMTMIASFPSVYERTKPENWQKEIENARWFSSELENMGMRQLGDRPHNHDLMFFETPVFYEISKKADRYFLYRELKSRSIHGIKPGLTKFFKLSTFGVGRENLGMVVDAFKEIIQKYEA</sequence>
<dbReference type="PANTHER" id="PTHR43586">
    <property type="entry name" value="CYSTEINE DESULFURASE"/>
    <property type="match status" value="1"/>
</dbReference>
<comment type="subunit">
    <text evidence="5">Homodimer. Interacts with SepRS.</text>
</comment>
<dbReference type="Gene3D" id="3.90.1150.10">
    <property type="entry name" value="Aspartate Aminotransferase, domain 1"/>
    <property type="match status" value="1"/>
</dbReference>
<dbReference type="GO" id="GO:0043766">
    <property type="term" value="F:Sep-tRNA:Cys-tRNA synthase activity"/>
    <property type="evidence" value="ECO:0007669"/>
    <property type="project" value="UniProtKB-UniRule"/>
</dbReference>
<dbReference type="GO" id="GO:0006412">
    <property type="term" value="P:translation"/>
    <property type="evidence" value="ECO:0007669"/>
    <property type="project" value="UniProtKB-KW"/>
</dbReference>
<feature type="binding site" evidence="5">
    <location>
        <position position="195"/>
    </location>
    <ligand>
        <name>pyridoxal 5'-phosphate</name>
        <dbReference type="ChEBI" id="CHEBI:597326"/>
    </ligand>
</feature>
<evidence type="ECO:0000256" key="2">
    <source>
        <dbReference type="ARBA" id="ARBA00022679"/>
    </source>
</evidence>